<keyword evidence="1" id="KW-1133">Transmembrane helix</keyword>
<gene>
    <name evidence="2" type="ORF">ATN88_24415</name>
</gene>
<protein>
    <recommendedName>
        <fullName evidence="4">DUF3944 domain-containing protein</fullName>
    </recommendedName>
</protein>
<name>A0A135IDU9_9GAMM</name>
<evidence type="ECO:0000313" key="3">
    <source>
        <dbReference type="Proteomes" id="UP000070529"/>
    </source>
</evidence>
<feature type="transmembrane region" description="Helical" evidence="1">
    <location>
        <begin position="211"/>
        <end position="229"/>
    </location>
</feature>
<keyword evidence="1" id="KW-0472">Membrane</keyword>
<dbReference type="RefSeq" id="WP_067409685.1">
    <property type="nucleotide sequence ID" value="NZ_LNTY01000003.1"/>
</dbReference>
<feature type="transmembrane region" description="Helical" evidence="1">
    <location>
        <begin position="163"/>
        <end position="191"/>
    </location>
</feature>
<dbReference type="AlphaFoldDB" id="A0A135IDU9"/>
<dbReference type="Proteomes" id="UP000070529">
    <property type="component" value="Unassembled WGS sequence"/>
</dbReference>
<dbReference type="OrthoDB" id="9128717at2"/>
<keyword evidence="3" id="KW-1185">Reference proteome</keyword>
<comment type="caution">
    <text evidence="2">The sequence shown here is derived from an EMBL/GenBank/DDBJ whole genome shotgun (WGS) entry which is preliminary data.</text>
</comment>
<evidence type="ECO:0000256" key="1">
    <source>
        <dbReference type="SAM" id="Phobius"/>
    </source>
</evidence>
<sequence length="265" mass="30127">MAYELTNLLMKCELEDFYFLAKQTDSYINFSSDEELNGYIKRFESDQSNRNSKIALSKFLEKEIRYAGSSDVAFAFRKYFKNEDVAGVSIYEIIDDVSKVLKVKQKFIGNAESQLERLTKAVVEKTFLSLKEEEQRELLEKAGVNKTAREEFFKKFKDNKTRFLPLLLSIVGPEVTATLIQGIAIAALAAFIGKEAAKKLIEALATKFPWWAQWLGPIVWGLSLSWTAYDIQGGANRKTIPILVYLGIVGLRDGPEDGDDFWEDN</sequence>
<organism evidence="2 3">
    <name type="scientific">Enterovibrio coralii</name>
    <dbReference type="NCBI Taxonomy" id="294935"/>
    <lineage>
        <taxon>Bacteria</taxon>
        <taxon>Pseudomonadati</taxon>
        <taxon>Pseudomonadota</taxon>
        <taxon>Gammaproteobacteria</taxon>
        <taxon>Vibrionales</taxon>
        <taxon>Vibrionaceae</taxon>
        <taxon>Enterovibrio</taxon>
    </lineage>
</organism>
<reference evidence="2 3" key="1">
    <citation type="submission" date="2015-11" db="EMBL/GenBank/DDBJ databases">
        <title>Genomic Taxonomy of the Vibrionaceae.</title>
        <authorList>
            <person name="Gomez-Gil B."/>
            <person name="Enciso-Ibarra J."/>
        </authorList>
    </citation>
    <scope>NUCLEOTIDE SEQUENCE [LARGE SCALE GENOMIC DNA]</scope>
    <source>
        <strain evidence="2 3">CAIM 912</strain>
    </source>
</reference>
<dbReference type="EMBL" id="LNTY01000003">
    <property type="protein sequence ID" value="KXF83575.1"/>
    <property type="molecule type" value="Genomic_DNA"/>
</dbReference>
<accession>A0A135IDU9</accession>
<evidence type="ECO:0008006" key="4">
    <source>
        <dbReference type="Google" id="ProtNLM"/>
    </source>
</evidence>
<keyword evidence="1" id="KW-0812">Transmembrane</keyword>
<proteinExistence type="predicted"/>
<evidence type="ECO:0000313" key="2">
    <source>
        <dbReference type="EMBL" id="KXF83575.1"/>
    </source>
</evidence>